<dbReference type="AlphaFoldDB" id="A0A173THN4"/>
<evidence type="ECO:0000313" key="4">
    <source>
        <dbReference type="Proteomes" id="UP000095439"/>
    </source>
</evidence>
<feature type="transmembrane region" description="Helical" evidence="1">
    <location>
        <begin position="238"/>
        <end position="264"/>
    </location>
</feature>
<reference evidence="4 5" key="1">
    <citation type="submission" date="2015-09" db="EMBL/GenBank/DDBJ databases">
        <authorList>
            <consortium name="Pathogen Informatics"/>
        </authorList>
    </citation>
    <scope>NUCLEOTIDE SEQUENCE [LARGE SCALE GENOMIC DNA]</scope>
    <source>
        <strain evidence="3 4">2789STDY5608866</strain>
        <strain evidence="2 5">2789STDY5834961</strain>
    </source>
</reference>
<evidence type="ECO:0000313" key="5">
    <source>
        <dbReference type="Proteomes" id="UP000095597"/>
    </source>
</evidence>
<feature type="transmembrane region" description="Helical" evidence="1">
    <location>
        <begin position="346"/>
        <end position="363"/>
    </location>
</feature>
<dbReference type="RefSeq" id="WP_055180450.1">
    <property type="nucleotide sequence ID" value="NZ_CABIWY010000002.1"/>
</dbReference>
<dbReference type="Proteomes" id="UP000095597">
    <property type="component" value="Unassembled WGS sequence"/>
</dbReference>
<feature type="transmembrane region" description="Helical" evidence="1">
    <location>
        <begin position="318"/>
        <end position="340"/>
    </location>
</feature>
<feature type="transmembrane region" description="Helical" evidence="1">
    <location>
        <begin position="136"/>
        <end position="155"/>
    </location>
</feature>
<feature type="transmembrane region" description="Helical" evidence="1">
    <location>
        <begin position="402"/>
        <end position="421"/>
    </location>
</feature>
<protein>
    <submittedName>
        <fullName evidence="2">Predicted membrane protein</fullName>
    </submittedName>
</protein>
<evidence type="ECO:0000256" key="1">
    <source>
        <dbReference type="SAM" id="Phobius"/>
    </source>
</evidence>
<feature type="transmembrane region" description="Helical" evidence="1">
    <location>
        <begin position="370"/>
        <end position="390"/>
    </location>
</feature>
<proteinExistence type="predicted"/>
<keyword evidence="1" id="KW-0812">Transmembrane</keyword>
<dbReference type="Proteomes" id="UP000095439">
    <property type="component" value="Unassembled WGS sequence"/>
</dbReference>
<keyword evidence="1" id="KW-1133">Transmembrane helix</keyword>
<dbReference type="PANTHER" id="PTHR38454">
    <property type="entry name" value="INTEGRAL MEMBRANE PROTEIN-RELATED"/>
    <property type="match status" value="1"/>
</dbReference>
<keyword evidence="1" id="KW-0472">Membrane</keyword>
<dbReference type="InterPro" id="IPR018580">
    <property type="entry name" value="Uncharacterised_YfhO"/>
</dbReference>
<dbReference type="PANTHER" id="PTHR38454:SF1">
    <property type="entry name" value="INTEGRAL MEMBRANE PROTEIN"/>
    <property type="match status" value="1"/>
</dbReference>
<organism evidence="2 5">
    <name type="scientific">Dorea longicatena</name>
    <dbReference type="NCBI Taxonomy" id="88431"/>
    <lineage>
        <taxon>Bacteria</taxon>
        <taxon>Bacillati</taxon>
        <taxon>Bacillota</taxon>
        <taxon>Clostridia</taxon>
        <taxon>Lachnospirales</taxon>
        <taxon>Lachnospiraceae</taxon>
        <taxon>Dorea</taxon>
    </lineage>
</organism>
<dbReference type="OrthoDB" id="1637636at2"/>
<feature type="transmembrane region" description="Helical" evidence="1">
    <location>
        <begin position="433"/>
        <end position="452"/>
    </location>
</feature>
<feature type="transmembrane region" description="Helical" evidence="1">
    <location>
        <begin position="20"/>
        <end position="37"/>
    </location>
</feature>
<feature type="transmembrane region" description="Helical" evidence="1">
    <location>
        <begin position="194"/>
        <end position="217"/>
    </location>
</feature>
<dbReference type="EMBL" id="CYXO01000008">
    <property type="protein sequence ID" value="CUN01696.1"/>
    <property type="molecule type" value="Genomic_DNA"/>
</dbReference>
<dbReference type="EMBL" id="CYYY01000002">
    <property type="protein sequence ID" value="CUN46170.1"/>
    <property type="molecule type" value="Genomic_DNA"/>
</dbReference>
<sequence>MGKEKKCTLYKKYTSYKKCIPYLILAGFTFFFCWWFVGRHGIFGAKVDWLSQHSVLPDYFRQQFYATGKIFPEFAPNLGGGQNIYHFAYYGLYSPLILPSYLLPFVKMSDYIMVISITGLTVSVLLFYYWLKSRKMDTGVAFIISLMFLLAGPMIGQYSGQIMFVDYMPFLCLALIGVDRYFEKEKSGLFTVSVFLMIMTSFYFSIGGMLVLVLYGLHRYFEQREGCRVTVRGFLVDGLCFVRPMILAVLMSSFFLVPTVLALAGGRSKGQNTSLTTLFVPQITVERFAYSIYGIGLTTLVITVLITGLLYRKVYERVLTYGCVIVLVIPVFAYLLNGGLYIRDKVFIPFLPLLCYLIAIYLEKCRKEKLSLIAGMVPYIITTVFVYIARNQFTSKGIEENVWKALLAESVLFLICYVLYCAVKSHCKETKEILMLALPSVLCLAVTMNTFYQMEPDRYVSHKLYRDVAGEHNEQAVKEALKNDGGYYRTEQMGNDDENAADLNRIWDAGQNITSIYSSAYNSEYQTFRQKTFGLEEPFRNVMMQSVSKNPVFCRMMGVRYIVSDSDVTGYALVKKCEKTGIYQNNDAAPVMYATDRVMTEKEYNKLAFPYNQTAFLEYAVVGEHTESSDQNIMTAYTPVSLKMADNHKAQNGAGNRTTDIGKKNGNERKVGTWIHEKEDGWKIHAKKIKKITFSIRQVQQETTQQEGQRQILFLSFRVDNARPNKDVAVWINGIRNKLSAKDHVYYNENKTFIYAVPLKDGEDTISVTFGKGKYQLSHVQAYLGSLPERSKTLYQSEVQVDKKLTKDNVIQGTIQVKNDGWFITSIPYDTHFKMYIDGKETKIQKVNTAFLGCEIGSGKHEVRIVYHAPGATEGKVFSMIGIVGFVLLLVL</sequence>
<gene>
    <name evidence="3" type="ORF">ERS852423_00492</name>
    <name evidence="2" type="ORF">ERS852573_01548</name>
</gene>
<name>A0A173THN4_9FIRM</name>
<evidence type="ECO:0000313" key="3">
    <source>
        <dbReference type="EMBL" id="CUN46170.1"/>
    </source>
</evidence>
<evidence type="ECO:0000313" key="2">
    <source>
        <dbReference type="EMBL" id="CUN01696.1"/>
    </source>
</evidence>
<feature type="transmembrane region" description="Helical" evidence="1">
    <location>
        <begin position="288"/>
        <end position="311"/>
    </location>
</feature>
<dbReference type="Pfam" id="PF09586">
    <property type="entry name" value="YfhO"/>
    <property type="match status" value="1"/>
</dbReference>
<accession>A0A173THN4</accession>
<feature type="transmembrane region" description="Helical" evidence="1">
    <location>
        <begin position="111"/>
        <end position="130"/>
    </location>
</feature>